<dbReference type="Pfam" id="PF14062">
    <property type="entry name" value="DUF4253"/>
    <property type="match status" value="1"/>
</dbReference>
<evidence type="ECO:0000256" key="1">
    <source>
        <dbReference type="SAM" id="MobiDB-lite"/>
    </source>
</evidence>
<dbReference type="Proteomes" id="UP000466345">
    <property type="component" value="Unassembled WGS sequence"/>
</dbReference>
<comment type="caution">
    <text evidence="3">The sequence shown here is derived from an EMBL/GenBank/DDBJ whole genome shotgun (WGS) entry which is preliminary data.</text>
</comment>
<dbReference type="AlphaFoldDB" id="A0A7K0CIN4"/>
<feature type="region of interest" description="Disordered" evidence="1">
    <location>
        <begin position="101"/>
        <end position="145"/>
    </location>
</feature>
<organism evidence="3 4">
    <name type="scientific">Streptomyces smaragdinus</name>
    <dbReference type="NCBI Taxonomy" id="2585196"/>
    <lineage>
        <taxon>Bacteria</taxon>
        <taxon>Bacillati</taxon>
        <taxon>Actinomycetota</taxon>
        <taxon>Actinomycetes</taxon>
        <taxon>Kitasatosporales</taxon>
        <taxon>Streptomycetaceae</taxon>
        <taxon>Streptomyces</taxon>
    </lineage>
</organism>
<accession>A0A7K0CIN4</accession>
<gene>
    <name evidence="3" type="ORF">SRB5_34910</name>
</gene>
<keyword evidence="4" id="KW-1185">Reference proteome</keyword>
<dbReference type="EMBL" id="WEGJ01000012">
    <property type="protein sequence ID" value="MQY13345.1"/>
    <property type="molecule type" value="Genomic_DNA"/>
</dbReference>
<dbReference type="RefSeq" id="WP_153453017.1">
    <property type="nucleotide sequence ID" value="NZ_WEGJ01000012.1"/>
</dbReference>
<evidence type="ECO:0000259" key="2">
    <source>
        <dbReference type="Pfam" id="PF14062"/>
    </source>
</evidence>
<name>A0A7K0CIN4_9ACTN</name>
<proteinExistence type="predicted"/>
<evidence type="ECO:0000313" key="3">
    <source>
        <dbReference type="EMBL" id="MQY13345.1"/>
    </source>
</evidence>
<feature type="compositionally biased region" description="Pro residues" evidence="1">
    <location>
        <begin position="123"/>
        <end position="136"/>
    </location>
</feature>
<reference evidence="3 4" key="1">
    <citation type="submission" date="2019-10" db="EMBL/GenBank/DDBJ databases">
        <title>Streptomyces smaragdinus sp. nov. and Streptomyces fabii sp. nov., isolated from the gut of fungus growing-termite Macrotermes natalensis.</title>
        <authorList>
            <person name="Schwitalla J."/>
            <person name="Benndorf R."/>
            <person name="Martin K."/>
            <person name="De Beer W."/>
            <person name="Kaster A.-K."/>
            <person name="Vollmers J."/>
            <person name="Poulsen M."/>
            <person name="Beemelmanns C."/>
        </authorList>
    </citation>
    <scope>NUCLEOTIDE SEQUENCE [LARGE SCALE GENOMIC DNA]</scope>
    <source>
        <strain evidence="3 4">RB5</strain>
    </source>
</reference>
<sequence>MTERAHEQFGRLPGDLPEGRLLGPSEQMQRFGASPVPVMWISSRSLPDAGLWWQRLHAMRRDTGLHPVLLLYADDSLQPREPMAIDPVQYLREEWQRDRNQRAEWASGGEEVPVPDGVEPWPDDPGPPFDEWPGPAPASASGEDPDRIAGEVAEALAEGELARYVALVPAERSADIPEAIGWLGMTNHTGSRQLSAVLRSWEDRFGARVVGMAPAHLYVSVAAPPTSLEQAQLLALEHYLLCPDTIDQNPRFTHAGYAEWLIDNPGWSFWWD</sequence>
<dbReference type="InterPro" id="IPR025349">
    <property type="entry name" value="DUF4253"/>
</dbReference>
<protein>
    <recommendedName>
        <fullName evidence="2">DUF4253 domain-containing protein</fullName>
    </recommendedName>
</protein>
<evidence type="ECO:0000313" key="4">
    <source>
        <dbReference type="Proteomes" id="UP000466345"/>
    </source>
</evidence>
<feature type="domain" description="DUF4253" evidence="2">
    <location>
        <begin position="165"/>
        <end position="272"/>
    </location>
</feature>
<dbReference type="OrthoDB" id="7839592at2"/>